<protein>
    <recommendedName>
        <fullName evidence="2">DUF6533 domain-containing protein</fullName>
    </recommendedName>
</protein>
<keyword evidence="1" id="KW-0472">Membrane</keyword>
<gene>
    <name evidence="3" type="ORF">M404DRAFT_162643</name>
</gene>
<accession>A0A0C3NMP9</accession>
<keyword evidence="1" id="KW-1133">Transmembrane helix</keyword>
<keyword evidence="1" id="KW-0812">Transmembrane</keyword>
<dbReference type="InParanoid" id="A0A0C3NMP9"/>
<organism evidence="3 4">
    <name type="scientific">Pisolithus tinctorius Marx 270</name>
    <dbReference type="NCBI Taxonomy" id="870435"/>
    <lineage>
        <taxon>Eukaryota</taxon>
        <taxon>Fungi</taxon>
        <taxon>Dikarya</taxon>
        <taxon>Basidiomycota</taxon>
        <taxon>Agaricomycotina</taxon>
        <taxon>Agaricomycetes</taxon>
        <taxon>Agaricomycetidae</taxon>
        <taxon>Boletales</taxon>
        <taxon>Sclerodermatineae</taxon>
        <taxon>Pisolithaceae</taxon>
        <taxon>Pisolithus</taxon>
    </lineage>
</organism>
<keyword evidence="4" id="KW-1185">Reference proteome</keyword>
<feature type="transmembrane region" description="Helical" evidence="1">
    <location>
        <begin position="50"/>
        <end position="71"/>
    </location>
</feature>
<name>A0A0C3NMP9_PISTI</name>
<proteinExistence type="predicted"/>
<dbReference type="HOGENOM" id="CLU_111233_0_0_1"/>
<feature type="transmembrane region" description="Helical" evidence="1">
    <location>
        <begin position="216"/>
        <end position="238"/>
    </location>
</feature>
<dbReference type="OrthoDB" id="3346251at2759"/>
<reference evidence="3 4" key="1">
    <citation type="submission" date="2014-04" db="EMBL/GenBank/DDBJ databases">
        <authorList>
            <consortium name="DOE Joint Genome Institute"/>
            <person name="Kuo A."/>
            <person name="Kohler A."/>
            <person name="Costa M.D."/>
            <person name="Nagy L.G."/>
            <person name="Floudas D."/>
            <person name="Copeland A."/>
            <person name="Barry K.W."/>
            <person name="Cichocki N."/>
            <person name="Veneault-Fourrey C."/>
            <person name="LaButti K."/>
            <person name="Lindquist E.A."/>
            <person name="Lipzen A."/>
            <person name="Lundell T."/>
            <person name="Morin E."/>
            <person name="Murat C."/>
            <person name="Sun H."/>
            <person name="Tunlid A."/>
            <person name="Henrissat B."/>
            <person name="Grigoriev I.V."/>
            <person name="Hibbett D.S."/>
            <person name="Martin F."/>
            <person name="Nordberg H.P."/>
            <person name="Cantor M.N."/>
            <person name="Hua S.X."/>
        </authorList>
    </citation>
    <scope>NUCLEOTIDE SEQUENCE [LARGE SCALE GENOMIC DNA]</scope>
    <source>
        <strain evidence="3 4">Marx 270</strain>
    </source>
</reference>
<evidence type="ECO:0000313" key="4">
    <source>
        <dbReference type="Proteomes" id="UP000054217"/>
    </source>
</evidence>
<evidence type="ECO:0000256" key="1">
    <source>
        <dbReference type="SAM" id="Phobius"/>
    </source>
</evidence>
<evidence type="ECO:0000313" key="3">
    <source>
        <dbReference type="EMBL" id="KIN96618.1"/>
    </source>
</evidence>
<evidence type="ECO:0000259" key="2">
    <source>
        <dbReference type="Pfam" id="PF20151"/>
    </source>
</evidence>
<dbReference type="EMBL" id="KN832043">
    <property type="protein sequence ID" value="KIN96618.1"/>
    <property type="molecule type" value="Genomic_DNA"/>
</dbReference>
<feature type="transmembrane region" description="Helical" evidence="1">
    <location>
        <begin position="180"/>
        <end position="204"/>
    </location>
</feature>
<dbReference type="STRING" id="870435.A0A0C3NMP9"/>
<dbReference type="Pfam" id="PF20151">
    <property type="entry name" value="DUF6533"/>
    <property type="match status" value="1"/>
</dbReference>
<feature type="domain" description="DUF6533" evidence="2">
    <location>
        <begin position="19"/>
        <end position="68"/>
    </location>
</feature>
<reference evidence="4" key="2">
    <citation type="submission" date="2015-01" db="EMBL/GenBank/DDBJ databases">
        <title>Evolutionary Origins and Diversification of the Mycorrhizal Mutualists.</title>
        <authorList>
            <consortium name="DOE Joint Genome Institute"/>
            <consortium name="Mycorrhizal Genomics Consortium"/>
            <person name="Kohler A."/>
            <person name="Kuo A."/>
            <person name="Nagy L.G."/>
            <person name="Floudas D."/>
            <person name="Copeland A."/>
            <person name="Barry K.W."/>
            <person name="Cichocki N."/>
            <person name="Veneault-Fourrey C."/>
            <person name="LaButti K."/>
            <person name="Lindquist E.A."/>
            <person name="Lipzen A."/>
            <person name="Lundell T."/>
            <person name="Morin E."/>
            <person name="Murat C."/>
            <person name="Riley R."/>
            <person name="Ohm R."/>
            <person name="Sun H."/>
            <person name="Tunlid A."/>
            <person name="Henrissat B."/>
            <person name="Grigoriev I.V."/>
            <person name="Hibbett D.S."/>
            <person name="Martin F."/>
        </authorList>
    </citation>
    <scope>NUCLEOTIDE SEQUENCE [LARGE SCALE GENOMIC DNA]</scope>
    <source>
        <strain evidence="4">Marx 270</strain>
    </source>
</reference>
<feature type="transmembrane region" description="Helical" evidence="1">
    <location>
        <begin position="18"/>
        <end position="38"/>
    </location>
</feature>
<dbReference type="Proteomes" id="UP000054217">
    <property type="component" value="Unassembled WGS sequence"/>
</dbReference>
<sequence length="251" mass="28851">MVTIIDAVLGDDASRAEGYIRVASMAFAFYDYIITLPIEYRVYRSQRSFFRMSLACILFILIRYTSILVMVTSNYGFFATSFTEESCRRFYFVPPIFKDLQASVSQAILGVRTFNIAGRNKQLGLFLLVYFCITVALEWFFDLYRRTYLIYFLLTNSMCSNPLSPGSCVSGVSGAHPLTWVFYLVAMIYDLMALVLSTIHLVRYKTYIQFSAVHSMMYDGLIFFVVLTAVNILNLILYRQLDLTTQVSISF</sequence>
<feature type="transmembrane region" description="Helical" evidence="1">
    <location>
        <begin position="123"/>
        <end position="141"/>
    </location>
</feature>
<dbReference type="AlphaFoldDB" id="A0A0C3NMP9"/>
<dbReference type="InterPro" id="IPR045340">
    <property type="entry name" value="DUF6533"/>
</dbReference>